<evidence type="ECO:0000256" key="2">
    <source>
        <dbReference type="ARBA" id="ARBA00005336"/>
    </source>
</evidence>
<dbReference type="Pfam" id="PF01915">
    <property type="entry name" value="Glyco_hydro_3_C"/>
    <property type="match status" value="1"/>
</dbReference>
<keyword evidence="4" id="KW-0378">Hydrolase</keyword>
<keyword evidence="11" id="KW-1185">Reference proteome</keyword>
<name>A0A3D9SVF1_9ACTN</name>
<evidence type="ECO:0000313" key="10">
    <source>
        <dbReference type="EMBL" id="REE98480.1"/>
    </source>
</evidence>
<evidence type="ECO:0000256" key="7">
    <source>
        <dbReference type="SAM" id="SignalP"/>
    </source>
</evidence>
<proteinExistence type="inferred from homology"/>
<feature type="signal peptide" evidence="7">
    <location>
        <begin position="1"/>
        <end position="33"/>
    </location>
</feature>
<protein>
    <recommendedName>
        <fullName evidence="3">beta-N-acetylhexosaminidase</fullName>
        <ecNumber evidence="3">3.2.1.52</ecNumber>
    </recommendedName>
</protein>
<comment type="similarity">
    <text evidence="2">Belongs to the glycosyl hydrolase 3 family.</text>
</comment>
<keyword evidence="7" id="KW-0732">Signal</keyword>
<feature type="domain" description="Glycoside hydrolase family 3 C-terminal" evidence="9">
    <location>
        <begin position="475"/>
        <end position="547"/>
    </location>
</feature>
<dbReference type="GO" id="GO:0005975">
    <property type="term" value="P:carbohydrate metabolic process"/>
    <property type="evidence" value="ECO:0007669"/>
    <property type="project" value="InterPro"/>
</dbReference>
<evidence type="ECO:0000259" key="9">
    <source>
        <dbReference type="Pfam" id="PF01915"/>
    </source>
</evidence>
<dbReference type="EMBL" id="QTTT01000001">
    <property type="protein sequence ID" value="REE98480.1"/>
    <property type="molecule type" value="Genomic_DNA"/>
</dbReference>
<dbReference type="Gene3D" id="3.20.20.300">
    <property type="entry name" value="Glycoside hydrolase, family 3, N-terminal domain"/>
    <property type="match status" value="1"/>
</dbReference>
<dbReference type="Gene3D" id="3.40.50.1700">
    <property type="entry name" value="Glycoside hydrolase family 3 C-terminal domain"/>
    <property type="match status" value="2"/>
</dbReference>
<dbReference type="InterPro" id="IPR036962">
    <property type="entry name" value="Glyco_hydro_3_N_sf"/>
</dbReference>
<dbReference type="Pfam" id="PF00933">
    <property type="entry name" value="Glyco_hydro_3"/>
    <property type="match status" value="1"/>
</dbReference>
<organism evidence="10 11">
    <name type="scientific">Thermomonospora umbrina</name>
    <dbReference type="NCBI Taxonomy" id="111806"/>
    <lineage>
        <taxon>Bacteria</taxon>
        <taxon>Bacillati</taxon>
        <taxon>Actinomycetota</taxon>
        <taxon>Actinomycetes</taxon>
        <taxon>Streptosporangiales</taxon>
        <taxon>Thermomonosporaceae</taxon>
        <taxon>Thermomonospora</taxon>
    </lineage>
</organism>
<dbReference type="InterPro" id="IPR050226">
    <property type="entry name" value="NagZ_Beta-hexosaminidase"/>
</dbReference>
<evidence type="ECO:0000313" key="11">
    <source>
        <dbReference type="Proteomes" id="UP000256661"/>
    </source>
</evidence>
<feature type="region of interest" description="Disordered" evidence="6">
    <location>
        <begin position="39"/>
        <end position="60"/>
    </location>
</feature>
<comment type="caution">
    <text evidence="10">The sequence shown here is derived from an EMBL/GenBank/DDBJ whole genome shotgun (WGS) entry which is preliminary data.</text>
</comment>
<dbReference type="SUPFAM" id="SSF52279">
    <property type="entry name" value="Beta-D-glucan exohydrolase, C-terminal domain"/>
    <property type="match status" value="1"/>
</dbReference>
<dbReference type="InterPro" id="IPR017853">
    <property type="entry name" value="GH"/>
</dbReference>
<dbReference type="GO" id="GO:0009254">
    <property type="term" value="P:peptidoglycan turnover"/>
    <property type="evidence" value="ECO:0007669"/>
    <property type="project" value="TreeGrafter"/>
</dbReference>
<evidence type="ECO:0000256" key="3">
    <source>
        <dbReference type="ARBA" id="ARBA00012663"/>
    </source>
</evidence>
<evidence type="ECO:0000256" key="5">
    <source>
        <dbReference type="ARBA" id="ARBA00023295"/>
    </source>
</evidence>
<feature type="domain" description="Glycoside hydrolase family 3 N-terminal" evidence="8">
    <location>
        <begin position="72"/>
        <end position="383"/>
    </location>
</feature>
<dbReference type="AlphaFoldDB" id="A0A3D9SVF1"/>
<evidence type="ECO:0000256" key="6">
    <source>
        <dbReference type="SAM" id="MobiDB-lite"/>
    </source>
</evidence>
<reference evidence="10 11" key="1">
    <citation type="submission" date="2018-08" db="EMBL/GenBank/DDBJ databases">
        <title>Sequencing the genomes of 1000 actinobacteria strains.</title>
        <authorList>
            <person name="Klenk H.-P."/>
        </authorList>
    </citation>
    <scope>NUCLEOTIDE SEQUENCE [LARGE SCALE GENOMIC DNA]</scope>
    <source>
        <strain evidence="10 11">DSM 43927</strain>
    </source>
</reference>
<dbReference type="InterPro" id="IPR001764">
    <property type="entry name" value="Glyco_hydro_3_N"/>
</dbReference>
<dbReference type="EC" id="3.2.1.52" evidence="3"/>
<dbReference type="SUPFAM" id="SSF51445">
    <property type="entry name" value="(Trans)glycosidases"/>
    <property type="match status" value="1"/>
</dbReference>
<dbReference type="InterPro" id="IPR036881">
    <property type="entry name" value="Glyco_hydro_3_C_sf"/>
</dbReference>
<feature type="chain" id="PRO_5017593833" description="beta-N-acetylhexosaminidase" evidence="7">
    <location>
        <begin position="34"/>
        <end position="558"/>
    </location>
</feature>
<evidence type="ECO:0000259" key="8">
    <source>
        <dbReference type="Pfam" id="PF00933"/>
    </source>
</evidence>
<sequence length="558" mass="58291">MAATFGGTGPVRRSRTFALCAAAAVLTPLTACAGNTGGAAQTGEGPVASQTPGATPAGDQGAWIPDFVEGMTLEQKVGQVFVPTFRSRPDAEKIIRRYHVGGLIYFPGNARTPRRTAQMSNALQRASKIPLLLGVDEEQGPVTRLAYLTRFPGNMALGALARPEEARAAARVTGTELRAVGINQNYAPVADVNVNPANPVIGLRSFGSDPDLVSRMLVGALQGYRDAGVAATAKHFPGHGDTDTDSHTGLPVIKHSREEWERLDAPPFRAAVQHGVDAIMTAHIVMPGLDRSGDPATMSRTVLTGLLREGLGFQGVVVTDSLSMAGASAKYPAAQAAVRAFLAGADQLLMPPDLGRAQAAMMSAVRKGQISMKRLDESVTRILWLKARRGLFGDVQVDPARAEQVVRSAAHRAVARRVAEHSITLVRNRNGVLPLDARTTVHVTGPRSGVLTAALRKRGVPIAASPGAADVTVVTTLNDGKATKAKVAASGRGQVVVVALGRPYDLGHAGSADAALATYSSGAASLDALAGVLSGRVRPAGRLPVQVREFDFGHGLTY</sequence>
<comment type="catalytic activity">
    <reaction evidence="1">
        <text>Hydrolysis of terminal non-reducing N-acetyl-D-hexosamine residues in N-acetyl-beta-D-hexosaminides.</text>
        <dbReference type="EC" id="3.2.1.52"/>
    </reaction>
</comment>
<dbReference type="GO" id="GO:0004563">
    <property type="term" value="F:beta-N-acetylhexosaminidase activity"/>
    <property type="evidence" value="ECO:0007669"/>
    <property type="project" value="UniProtKB-EC"/>
</dbReference>
<dbReference type="Proteomes" id="UP000256661">
    <property type="component" value="Unassembled WGS sequence"/>
</dbReference>
<dbReference type="InterPro" id="IPR002772">
    <property type="entry name" value="Glyco_hydro_3_C"/>
</dbReference>
<accession>A0A3D9SVF1</accession>
<gene>
    <name evidence="10" type="ORF">DFJ69_3969</name>
</gene>
<dbReference type="OrthoDB" id="9805821at2"/>
<dbReference type="PANTHER" id="PTHR30480:SF13">
    <property type="entry name" value="BETA-HEXOSAMINIDASE"/>
    <property type="match status" value="1"/>
</dbReference>
<evidence type="ECO:0000256" key="4">
    <source>
        <dbReference type="ARBA" id="ARBA00022801"/>
    </source>
</evidence>
<dbReference type="PANTHER" id="PTHR30480">
    <property type="entry name" value="BETA-HEXOSAMINIDASE-RELATED"/>
    <property type="match status" value="1"/>
</dbReference>
<keyword evidence="5" id="KW-0326">Glycosidase</keyword>
<evidence type="ECO:0000256" key="1">
    <source>
        <dbReference type="ARBA" id="ARBA00001231"/>
    </source>
</evidence>
<dbReference type="FunFam" id="3.20.20.300:FF:000014">
    <property type="entry name" value="Beta-hexosaminidase, lipoprotein"/>
    <property type="match status" value="1"/>
</dbReference>